<reference evidence="8 9" key="1">
    <citation type="submission" date="2024-01" db="EMBL/GenBank/DDBJ databases">
        <title>The genome of the rayed Mediterranean limpet Patella caerulea (Linnaeus, 1758).</title>
        <authorList>
            <person name="Anh-Thu Weber A."/>
            <person name="Halstead-Nussloch G."/>
        </authorList>
    </citation>
    <scope>NUCLEOTIDE SEQUENCE [LARGE SCALE GENOMIC DNA]</scope>
    <source>
        <strain evidence="8">AATW-2023a</strain>
        <tissue evidence="8">Whole specimen</tissue>
    </source>
</reference>
<comment type="similarity">
    <text evidence="2 7">Belongs to the tetraspanin (TM4SF) family.</text>
</comment>
<keyword evidence="6" id="KW-1015">Disulfide bond</keyword>
<evidence type="ECO:0000256" key="5">
    <source>
        <dbReference type="ARBA" id="ARBA00023136"/>
    </source>
</evidence>
<evidence type="ECO:0000256" key="6">
    <source>
        <dbReference type="PIRSR" id="PIRSR002419-1"/>
    </source>
</evidence>
<dbReference type="PANTHER" id="PTHR19282">
    <property type="entry name" value="TETRASPANIN"/>
    <property type="match status" value="1"/>
</dbReference>
<accession>A0AAN8KBB6</accession>
<evidence type="ECO:0000313" key="8">
    <source>
        <dbReference type="EMBL" id="KAK6189974.1"/>
    </source>
</evidence>
<evidence type="ECO:0000256" key="7">
    <source>
        <dbReference type="RuleBase" id="RU361218"/>
    </source>
</evidence>
<keyword evidence="4 7" id="KW-1133">Transmembrane helix</keyword>
<dbReference type="PRINTS" id="PR00259">
    <property type="entry name" value="TMFOUR"/>
</dbReference>
<feature type="transmembrane region" description="Helical" evidence="7">
    <location>
        <begin position="82"/>
        <end position="104"/>
    </location>
</feature>
<dbReference type="InterPro" id="IPR008952">
    <property type="entry name" value="Tetraspanin_EC2_sf"/>
</dbReference>
<evidence type="ECO:0000256" key="4">
    <source>
        <dbReference type="ARBA" id="ARBA00022989"/>
    </source>
</evidence>
<evidence type="ECO:0000256" key="3">
    <source>
        <dbReference type="ARBA" id="ARBA00022692"/>
    </source>
</evidence>
<dbReference type="PANTHER" id="PTHR19282:SF527">
    <property type="entry name" value="TETRASPANIN"/>
    <property type="match status" value="1"/>
</dbReference>
<keyword evidence="9" id="KW-1185">Reference proteome</keyword>
<sequence>MPKLKSFECVRINFIVHYVLLVLMGVAMILLAYFFYHGWYYTDFQNLDGYENLIIAALATGALIIVVAIFGFFGARMMNPCMLIVCFTLLLLVFGVQITIGTFASSIRNEVVEFIRPRLLAFLKEPKNDSKFDAIQSTLNCCGVYEPGDWRTFGNHTNDSVLDSCCDVSGCRTDRPNCLAESLRFGDNVFLITCSICFSFGVLQLFVMASTMVMICWIRKYDKIDGTEA</sequence>
<dbReference type="GO" id="GO:0005886">
    <property type="term" value="C:plasma membrane"/>
    <property type="evidence" value="ECO:0007669"/>
    <property type="project" value="TreeGrafter"/>
</dbReference>
<gene>
    <name evidence="8" type="ORF">SNE40_001930</name>
</gene>
<dbReference type="SUPFAM" id="SSF48652">
    <property type="entry name" value="Tetraspanin"/>
    <property type="match status" value="1"/>
</dbReference>
<evidence type="ECO:0000256" key="2">
    <source>
        <dbReference type="ARBA" id="ARBA00006840"/>
    </source>
</evidence>
<feature type="transmembrane region" description="Helical" evidence="7">
    <location>
        <begin position="189"/>
        <end position="218"/>
    </location>
</feature>
<comment type="caution">
    <text evidence="8">The sequence shown here is derived from an EMBL/GenBank/DDBJ whole genome shotgun (WGS) entry which is preliminary data.</text>
</comment>
<dbReference type="PIRSF" id="PIRSF002419">
    <property type="entry name" value="Tetraspanin"/>
    <property type="match status" value="1"/>
</dbReference>
<evidence type="ECO:0000256" key="1">
    <source>
        <dbReference type="ARBA" id="ARBA00004141"/>
    </source>
</evidence>
<feature type="transmembrane region" description="Helical" evidence="7">
    <location>
        <begin position="12"/>
        <end position="34"/>
    </location>
</feature>
<feature type="disulfide bond" evidence="6">
    <location>
        <begin position="141"/>
        <end position="171"/>
    </location>
</feature>
<dbReference type="Proteomes" id="UP001347796">
    <property type="component" value="Unassembled WGS sequence"/>
</dbReference>
<dbReference type="Gene3D" id="1.10.1450.10">
    <property type="entry name" value="Tetraspanin"/>
    <property type="match status" value="1"/>
</dbReference>
<protein>
    <recommendedName>
        <fullName evidence="7">Tetraspanin</fullName>
    </recommendedName>
</protein>
<comment type="subcellular location">
    <subcellularLocation>
        <location evidence="1 7">Membrane</location>
        <topology evidence="1 7">Multi-pass membrane protein</topology>
    </subcellularLocation>
</comment>
<dbReference type="AlphaFoldDB" id="A0AAN8KBB6"/>
<dbReference type="EMBL" id="JAZGQO010000002">
    <property type="protein sequence ID" value="KAK6189974.1"/>
    <property type="molecule type" value="Genomic_DNA"/>
</dbReference>
<dbReference type="InterPro" id="IPR000301">
    <property type="entry name" value="Tetraspanin_animals"/>
</dbReference>
<evidence type="ECO:0000313" key="9">
    <source>
        <dbReference type="Proteomes" id="UP001347796"/>
    </source>
</evidence>
<dbReference type="InterPro" id="IPR018499">
    <property type="entry name" value="Tetraspanin/Peripherin"/>
</dbReference>
<dbReference type="Pfam" id="PF00335">
    <property type="entry name" value="Tetraspanin"/>
    <property type="match status" value="1"/>
</dbReference>
<name>A0AAN8KBB6_PATCE</name>
<proteinExistence type="inferred from homology"/>
<keyword evidence="3 7" id="KW-0812">Transmembrane</keyword>
<keyword evidence="5 7" id="KW-0472">Membrane</keyword>
<organism evidence="8 9">
    <name type="scientific">Patella caerulea</name>
    <name type="common">Rayed Mediterranean limpet</name>
    <dbReference type="NCBI Taxonomy" id="87958"/>
    <lineage>
        <taxon>Eukaryota</taxon>
        <taxon>Metazoa</taxon>
        <taxon>Spiralia</taxon>
        <taxon>Lophotrochozoa</taxon>
        <taxon>Mollusca</taxon>
        <taxon>Gastropoda</taxon>
        <taxon>Patellogastropoda</taxon>
        <taxon>Patelloidea</taxon>
        <taxon>Patellidae</taxon>
        <taxon>Patella</taxon>
    </lineage>
</organism>
<feature type="transmembrane region" description="Helical" evidence="7">
    <location>
        <begin position="54"/>
        <end position="75"/>
    </location>
</feature>